<feature type="compositionally biased region" description="Polar residues" evidence="1">
    <location>
        <begin position="89"/>
        <end position="103"/>
    </location>
</feature>
<organism evidence="3 4">
    <name type="scientific">Russula ochroleuca</name>
    <dbReference type="NCBI Taxonomy" id="152965"/>
    <lineage>
        <taxon>Eukaryota</taxon>
        <taxon>Fungi</taxon>
        <taxon>Dikarya</taxon>
        <taxon>Basidiomycota</taxon>
        <taxon>Agaricomycotina</taxon>
        <taxon>Agaricomycetes</taxon>
        <taxon>Russulales</taxon>
        <taxon>Russulaceae</taxon>
        <taxon>Russula</taxon>
    </lineage>
</organism>
<feature type="signal peptide" evidence="2">
    <location>
        <begin position="1"/>
        <end position="23"/>
    </location>
</feature>
<keyword evidence="2" id="KW-0732">Signal</keyword>
<dbReference type="EMBL" id="WHVB01000004">
    <property type="protein sequence ID" value="KAF8483769.1"/>
    <property type="molecule type" value="Genomic_DNA"/>
</dbReference>
<reference evidence="3" key="2">
    <citation type="journal article" date="2020" name="Nat. Commun.">
        <title>Large-scale genome sequencing of mycorrhizal fungi provides insights into the early evolution of symbiotic traits.</title>
        <authorList>
            <person name="Miyauchi S."/>
            <person name="Kiss E."/>
            <person name="Kuo A."/>
            <person name="Drula E."/>
            <person name="Kohler A."/>
            <person name="Sanchez-Garcia M."/>
            <person name="Morin E."/>
            <person name="Andreopoulos B."/>
            <person name="Barry K.W."/>
            <person name="Bonito G."/>
            <person name="Buee M."/>
            <person name="Carver A."/>
            <person name="Chen C."/>
            <person name="Cichocki N."/>
            <person name="Clum A."/>
            <person name="Culley D."/>
            <person name="Crous P.W."/>
            <person name="Fauchery L."/>
            <person name="Girlanda M."/>
            <person name="Hayes R.D."/>
            <person name="Keri Z."/>
            <person name="LaButti K."/>
            <person name="Lipzen A."/>
            <person name="Lombard V."/>
            <person name="Magnuson J."/>
            <person name="Maillard F."/>
            <person name="Murat C."/>
            <person name="Nolan M."/>
            <person name="Ohm R.A."/>
            <person name="Pangilinan J."/>
            <person name="Pereira M.F."/>
            <person name="Perotto S."/>
            <person name="Peter M."/>
            <person name="Pfister S."/>
            <person name="Riley R."/>
            <person name="Sitrit Y."/>
            <person name="Stielow J.B."/>
            <person name="Szollosi G."/>
            <person name="Zifcakova L."/>
            <person name="Stursova M."/>
            <person name="Spatafora J.W."/>
            <person name="Tedersoo L."/>
            <person name="Vaario L.M."/>
            <person name="Yamada A."/>
            <person name="Yan M."/>
            <person name="Wang P."/>
            <person name="Xu J."/>
            <person name="Bruns T."/>
            <person name="Baldrian P."/>
            <person name="Vilgalys R."/>
            <person name="Dunand C."/>
            <person name="Henrissat B."/>
            <person name="Grigoriev I.V."/>
            <person name="Hibbett D."/>
            <person name="Nagy L.G."/>
            <person name="Martin F.M."/>
        </authorList>
    </citation>
    <scope>NUCLEOTIDE SEQUENCE</scope>
    <source>
        <strain evidence="3">Prilba</strain>
    </source>
</reference>
<sequence>MRSTALTVLFFVLFVLFSTIAYAVPVAPQGAISKRQGQCNSMECRFESNTTSSPGSTNDAAPVIYDVITNLLGLLSNTPDAPQPVAVTASESSSAPTTQPTGV</sequence>
<name>A0A9P5TBL0_9AGAM</name>
<evidence type="ECO:0000256" key="2">
    <source>
        <dbReference type="SAM" id="SignalP"/>
    </source>
</evidence>
<evidence type="ECO:0000256" key="1">
    <source>
        <dbReference type="SAM" id="MobiDB-lite"/>
    </source>
</evidence>
<reference evidence="3" key="1">
    <citation type="submission" date="2019-10" db="EMBL/GenBank/DDBJ databases">
        <authorList>
            <consortium name="DOE Joint Genome Institute"/>
            <person name="Kuo A."/>
            <person name="Miyauchi S."/>
            <person name="Kiss E."/>
            <person name="Drula E."/>
            <person name="Kohler A."/>
            <person name="Sanchez-Garcia M."/>
            <person name="Andreopoulos B."/>
            <person name="Barry K.W."/>
            <person name="Bonito G."/>
            <person name="Buee M."/>
            <person name="Carver A."/>
            <person name="Chen C."/>
            <person name="Cichocki N."/>
            <person name="Clum A."/>
            <person name="Culley D."/>
            <person name="Crous P.W."/>
            <person name="Fauchery L."/>
            <person name="Girlanda M."/>
            <person name="Hayes R."/>
            <person name="Keri Z."/>
            <person name="LaButti K."/>
            <person name="Lipzen A."/>
            <person name="Lombard V."/>
            <person name="Magnuson J."/>
            <person name="Maillard F."/>
            <person name="Morin E."/>
            <person name="Murat C."/>
            <person name="Nolan M."/>
            <person name="Ohm R."/>
            <person name="Pangilinan J."/>
            <person name="Pereira M."/>
            <person name="Perotto S."/>
            <person name="Peter M."/>
            <person name="Riley R."/>
            <person name="Sitrit Y."/>
            <person name="Stielow B."/>
            <person name="Szollosi G."/>
            <person name="Zifcakova L."/>
            <person name="Stursova M."/>
            <person name="Spatafora J.W."/>
            <person name="Tedersoo L."/>
            <person name="Vaario L.-M."/>
            <person name="Yamada A."/>
            <person name="Yan M."/>
            <person name="Wang P."/>
            <person name="Xu J."/>
            <person name="Bruns T."/>
            <person name="Baldrian P."/>
            <person name="Vilgalys R."/>
            <person name="Henrissat B."/>
            <person name="Grigoriev I.V."/>
            <person name="Hibbett D."/>
            <person name="Nagy L.G."/>
            <person name="Martin F.M."/>
        </authorList>
    </citation>
    <scope>NUCLEOTIDE SEQUENCE</scope>
    <source>
        <strain evidence="3">Prilba</strain>
    </source>
</reference>
<dbReference type="AlphaFoldDB" id="A0A9P5TBL0"/>
<gene>
    <name evidence="3" type="ORF">DFH94DRAFT_324318</name>
</gene>
<keyword evidence="4" id="KW-1185">Reference proteome</keyword>
<dbReference type="OrthoDB" id="10373321at2759"/>
<proteinExistence type="predicted"/>
<dbReference type="Proteomes" id="UP000759537">
    <property type="component" value="Unassembled WGS sequence"/>
</dbReference>
<evidence type="ECO:0000313" key="3">
    <source>
        <dbReference type="EMBL" id="KAF8483769.1"/>
    </source>
</evidence>
<comment type="caution">
    <text evidence="3">The sequence shown here is derived from an EMBL/GenBank/DDBJ whole genome shotgun (WGS) entry which is preliminary data.</text>
</comment>
<feature type="chain" id="PRO_5040508315" description="Secreted protein" evidence="2">
    <location>
        <begin position="24"/>
        <end position="103"/>
    </location>
</feature>
<feature type="region of interest" description="Disordered" evidence="1">
    <location>
        <begin position="83"/>
        <end position="103"/>
    </location>
</feature>
<accession>A0A9P5TBL0</accession>
<evidence type="ECO:0000313" key="4">
    <source>
        <dbReference type="Proteomes" id="UP000759537"/>
    </source>
</evidence>
<evidence type="ECO:0008006" key="5">
    <source>
        <dbReference type="Google" id="ProtNLM"/>
    </source>
</evidence>
<protein>
    <recommendedName>
        <fullName evidence="5">Secreted protein</fullName>
    </recommendedName>
</protein>